<evidence type="ECO:0000256" key="1">
    <source>
        <dbReference type="SAM" id="MobiDB-lite"/>
    </source>
</evidence>
<dbReference type="InterPro" id="IPR002560">
    <property type="entry name" value="Transposase_DDE"/>
</dbReference>
<feature type="domain" description="Transposase IS204/IS1001/IS1096/IS1165 DDE" evidence="2">
    <location>
        <begin position="11"/>
        <end position="80"/>
    </location>
</feature>
<evidence type="ECO:0000313" key="3">
    <source>
        <dbReference type="EMBL" id="UNM13179.1"/>
    </source>
</evidence>
<dbReference type="Pfam" id="PF01610">
    <property type="entry name" value="DDE_Tnp_ISL3"/>
    <property type="match status" value="1"/>
</dbReference>
<protein>
    <submittedName>
        <fullName evidence="3">Transposase</fullName>
    </submittedName>
</protein>
<dbReference type="Proteomes" id="UP000828924">
    <property type="component" value="Chromosome"/>
</dbReference>
<gene>
    <name evidence="3" type="ORF">J4032_18265</name>
</gene>
<accession>A0ABY3WNY8</accession>
<dbReference type="InterPro" id="IPR047951">
    <property type="entry name" value="Transpos_ISL3"/>
</dbReference>
<dbReference type="PANTHER" id="PTHR33498">
    <property type="entry name" value="TRANSPOSASE FOR INSERTION SEQUENCE ELEMENT IS1557"/>
    <property type="match status" value="1"/>
</dbReference>
<evidence type="ECO:0000313" key="4">
    <source>
        <dbReference type="Proteomes" id="UP000828924"/>
    </source>
</evidence>
<dbReference type="EMBL" id="CP071872">
    <property type="protein sequence ID" value="UNM13179.1"/>
    <property type="molecule type" value="Genomic_DNA"/>
</dbReference>
<name>A0ABY3WNY8_9ACTN</name>
<reference evidence="3 4" key="1">
    <citation type="submission" date="2021-03" db="EMBL/GenBank/DDBJ databases">
        <title>Complete genome of Streptomyces formicae strain 1H-GS9 (DSM 100524).</title>
        <authorList>
            <person name="Atanasov K.E."/>
            <person name="Altabella T."/>
            <person name="Ferrer A."/>
        </authorList>
    </citation>
    <scope>NUCLEOTIDE SEQUENCE [LARGE SCALE GENOMIC DNA]</scope>
    <source>
        <strain evidence="3 4">1H-GS9</strain>
    </source>
</reference>
<evidence type="ECO:0000259" key="2">
    <source>
        <dbReference type="Pfam" id="PF01610"/>
    </source>
</evidence>
<dbReference type="PANTHER" id="PTHR33498:SF1">
    <property type="entry name" value="TRANSPOSASE FOR INSERTION SEQUENCE ELEMENT IS1557"/>
    <property type="match status" value="1"/>
</dbReference>
<feature type="region of interest" description="Disordered" evidence="1">
    <location>
        <begin position="64"/>
        <end position="116"/>
    </location>
</feature>
<organism evidence="3 4">
    <name type="scientific">Streptomyces formicae</name>
    <dbReference type="NCBI Taxonomy" id="1616117"/>
    <lineage>
        <taxon>Bacteria</taxon>
        <taxon>Bacillati</taxon>
        <taxon>Actinomycetota</taxon>
        <taxon>Actinomycetes</taxon>
        <taxon>Kitasatosporales</taxon>
        <taxon>Streptomycetaceae</taxon>
        <taxon>Streptomyces</taxon>
    </lineage>
</organism>
<feature type="compositionally biased region" description="Polar residues" evidence="1">
    <location>
        <begin position="82"/>
        <end position="100"/>
    </location>
</feature>
<proteinExistence type="predicted"/>
<sequence length="183" mass="19577">MRSPDVRRAATSFRKGHTYGTIPIDIERRGPVDVLPDREADTVGRWLADHPGVDVNCPDRSTTYADGAGTGAPEAAHCADTAGTSSSRPWKRPSSATAPCSPSHPTTRRRSRPTWLTLRCPPPRAPPFSAGLDGSASAPANGTPTCTRCINRASSEAPTHPAVSTLRKIANRVWPFRLPQPPP</sequence>
<keyword evidence="4" id="KW-1185">Reference proteome</keyword>